<evidence type="ECO:0000313" key="2">
    <source>
        <dbReference type="Proteomes" id="UP001239111"/>
    </source>
</evidence>
<keyword evidence="2" id="KW-1185">Reference proteome</keyword>
<proteinExistence type="predicted"/>
<gene>
    <name evidence="1" type="ORF">QAD02_018036</name>
</gene>
<accession>A0ACC2PG19</accession>
<organism evidence="1 2">
    <name type="scientific">Eretmocerus hayati</name>
    <dbReference type="NCBI Taxonomy" id="131215"/>
    <lineage>
        <taxon>Eukaryota</taxon>
        <taxon>Metazoa</taxon>
        <taxon>Ecdysozoa</taxon>
        <taxon>Arthropoda</taxon>
        <taxon>Hexapoda</taxon>
        <taxon>Insecta</taxon>
        <taxon>Pterygota</taxon>
        <taxon>Neoptera</taxon>
        <taxon>Endopterygota</taxon>
        <taxon>Hymenoptera</taxon>
        <taxon>Apocrita</taxon>
        <taxon>Proctotrupomorpha</taxon>
        <taxon>Chalcidoidea</taxon>
        <taxon>Aphelinidae</taxon>
        <taxon>Aphelininae</taxon>
        <taxon>Eretmocerus</taxon>
    </lineage>
</organism>
<evidence type="ECO:0000313" key="1">
    <source>
        <dbReference type="EMBL" id="KAJ8682244.1"/>
    </source>
</evidence>
<dbReference type="Proteomes" id="UP001239111">
    <property type="component" value="Chromosome 1"/>
</dbReference>
<dbReference type="EMBL" id="CM056741">
    <property type="protein sequence ID" value="KAJ8682244.1"/>
    <property type="molecule type" value="Genomic_DNA"/>
</dbReference>
<sequence length="204" mass="22971">MKEILNYLSSHSNEINKTIDLSRPWKLNKCTPLDLALRFGHFKHAALIFNNGTDPNIINEDRETPLEFAFSHKVPHDGSLGSDCEKFFHTAVRSMRNFKPSHFHIACSLGIFAVINFVFDSVADEQFKLNLLNCVNDANQSPLHVFLMKNRLGSTAKEIIQLLLDNGADVGARDYQLQTPLHYAQTLEPDALQLLIDHGSDVNA</sequence>
<protein>
    <submittedName>
        <fullName evidence="1">Uncharacterized protein</fullName>
    </submittedName>
</protein>
<name>A0ACC2PG19_9HYME</name>
<comment type="caution">
    <text evidence="1">The sequence shown here is derived from an EMBL/GenBank/DDBJ whole genome shotgun (WGS) entry which is preliminary data.</text>
</comment>
<reference evidence="1" key="1">
    <citation type="submission" date="2023-04" db="EMBL/GenBank/DDBJ databases">
        <title>A chromosome-level genome assembly of the parasitoid wasp Eretmocerus hayati.</title>
        <authorList>
            <person name="Zhong Y."/>
            <person name="Liu S."/>
            <person name="Liu Y."/>
        </authorList>
    </citation>
    <scope>NUCLEOTIDE SEQUENCE</scope>
    <source>
        <strain evidence="1">ZJU_SS_LIU_2023</strain>
    </source>
</reference>